<keyword evidence="1 5" id="KW-0645">Protease</keyword>
<dbReference type="PROSITE" id="PS50240">
    <property type="entry name" value="TRYPSIN_DOM"/>
    <property type="match status" value="1"/>
</dbReference>
<name>A0A643CAJ5_BALPH</name>
<evidence type="ECO:0000256" key="2">
    <source>
        <dbReference type="ARBA" id="ARBA00022801"/>
    </source>
</evidence>
<evidence type="ECO:0000256" key="3">
    <source>
        <dbReference type="ARBA" id="ARBA00022825"/>
    </source>
</evidence>
<dbReference type="InterPro" id="IPR001254">
    <property type="entry name" value="Trypsin_dom"/>
</dbReference>
<dbReference type="PANTHER" id="PTHR24253:SF162">
    <property type="entry name" value="SERINE PROTEASE 48"/>
    <property type="match status" value="1"/>
</dbReference>
<dbReference type="Gene3D" id="2.40.10.10">
    <property type="entry name" value="Trypsin-like serine proteases"/>
    <property type="match status" value="2"/>
</dbReference>
<dbReference type="SUPFAM" id="SSF50494">
    <property type="entry name" value="Trypsin-like serine proteases"/>
    <property type="match status" value="1"/>
</dbReference>
<dbReference type="InterPro" id="IPR033116">
    <property type="entry name" value="TRYPSIN_SER"/>
</dbReference>
<evidence type="ECO:0000313" key="8">
    <source>
        <dbReference type="Proteomes" id="UP000437017"/>
    </source>
</evidence>
<proteinExistence type="predicted"/>
<keyword evidence="3 5" id="KW-0720">Serine protease</keyword>
<dbReference type="OrthoDB" id="9682720at2759"/>
<evidence type="ECO:0000256" key="1">
    <source>
        <dbReference type="ARBA" id="ARBA00022670"/>
    </source>
</evidence>
<dbReference type="Proteomes" id="UP000437017">
    <property type="component" value="Unassembled WGS sequence"/>
</dbReference>
<keyword evidence="4" id="KW-1015">Disulfide bond</keyword>
<feature type="domain" description="Peptidase S1" evidence="6">
    <location>
        <begin position="16"/>
        <end position="243"/>
    </location>
</feature>
<dbReference type="PRINTS" id="PR00722">
    <property type="entry name" value="CHYMOTRYPSIN"/>
</dbReference>
<dbReference type="SMART" id="SM00020">
    <property type="entry name" value="Tryp_SPc"/>
    <property type="match status" value="1"/>
</dbReference>
<organism evidence="7 8">
    <name type="scientific">Balaenoptera physalus</name>
    <name type="common">Fin whale</name>
    <name type="synonym">Balaena physalus</name>
    <dbReference type="NCBI Taxonomy" id="9770"/>
    <lineage>
        <taxon>Eukaryota</taxon>
        <taxon>Metazoa</taxon>
        <taxon>Chordata</taxon>
        <taxon>Craniata</taxon>
        <taxon>Vertebrata</taxon>
        <taxon>Euteleostomi</taxon>
        <taxon>Mammalia</taxon>
        <taxon>Eutheria</taxon>
        <taxon>Laurasiatheria</taxon>
        <taxon>Artiodactyla</taxon>
        <taxon>Whippomorpha</taxon>
        <taxon>Cetacea</taxon>
        <taxon>Mysticeti</taxon>
        <taxon>Balaenopteridae</taxon>
        <taxon>Balaenoptera</taxon>
    </lineage>
</organism>
<evidence type="ECO:0000313" key="7">
    <source>
        <dbReference type="EMBL" id="KAB0397132.1"/>
    </source>
</evidence>
<protein>
    <recommendedName>
        <fullName evidence="6">Peptidase S1 domain-containing protein</fullName>
    </recommendedName>
</protein>
<keyword evidence="8" id="KW-1185">Reference proteome</keyword>
<dbReference type="PROSITE" id="PS00135">
    <property type="entry name" value="TRYPSIN_SER"/>
    <property type="match status" value="1"/>
</dbReference>
<gene>
    <name evidence="7" type="ORF">E2I00_006010</name>
</gene>
<evidence type="ECO:0000259" key="6">
    <source>
        <dbReference type="PROSITE" id="PS50240"/>
    </source>
</evidence>
<feature type="non-terminal residue" evidence="7">
    <location>
        <position position="1"/>
    </location>
</feature>
<comment type="caution">
    <text evidence="7">The sequence shown here is derived from an EMBL/GenBank/DDBJ whole genome shotgun (WGS) entry which is preliminary data.</text>
</comment>
<dbReference type="CDD" id="cd00190">
    <property type="entry name" value="Tryp_SPc"/>
    <property type="match status" value="1"/>
</dbReference>
<dbReference type="Pfam" id="PF00089">
    <property type="entry name" value="Trypsin"/>
    <property type="match status" value="1"/>
</dbReference>
<dbReference type="InterPro" id="IPR001314">
    <property type="entry name" value="Peptidase_S1A"/>
</dbReference>
<evidence type="ECO:0000256" key="4">
    <source>
        <dbReference type="ARBA" id="ARBA00023157"/>
    </source>
</evidence>
<dbReference type="PANTHER" id="PTHR24253">
    <property type="entry name" value="TRANSMEMBRANE PROTEASE SERINE"/>
    <property type="match status" value="1"/>
</dbReference>
<dbReference type="InterPro" id="IPR043504">
    <property type="entry name" value="Peptidase_S1_PA_chymotrypsin"/>
</dbReference>
<dbReference type="EMBL" id="SGJD01002039">
    <property type="protein sequence ID" value="KAB0397132.1"/>
    <property type="molecule type" value="Genomic_DNA"/>
</dbReference>
<reference evidence="7 8" key="1">
    <citation type="journal article" date="2019" name="PLoS ONE">
        <title>Genomic analyses reveal an absence of contemporary introgressive admixture between fin whales and blue whales, despite known hybrids.</title>
        <authorList>
            <person name="Westbury M.V."/>
            <person name="Petersen B."/>
            <person name="Lorenzen E.D."/>
        </authorList>
    </citation>
    <scope>NUCLEOTIDE SEQUENCE [LARGE SCALE GENOMIC DNA]</scope>
    <source>
        <strain evidence="7">FinWhale-01</strain>
    </source>
</reference>
<dbReference type="AlphaFoldDB" id="A0A643CAJ5"/>
<keyword evidence="2 5" id="KW-0378">Hydrolase</keyword>
<dbReference type="GO" id="GO:0004252">
    <property type="term" value="F:serine-type endopeptidase activity"/>
    <property type="evidence" value="ECO:0007669"/>
    <property type="project" value="InterPro"/>
</dbReference>
<sequence length="337" mass="37854">KPLQSGCGRPVYSSRIVGGEDWPWQVSLHLGESHVCGGSLISDRWILTAAHCLHRRWIPFLYTVWLGSTDIGHSNTGVKYHVFRIVIHPKHHGTTADTALLRQFSRVTYSSSILPICLSSVKKQWTIPDSCWVTGWGKAEDEDSDYPTILQEAEIPIIEHQHCEKNLQPEPVIQESMICAGDLEKRKDTCQIRGDSGGPLSCHIDGIWIQIGLSSWGTGCGLSFPGVYTNVTYYQKWIMSIISRAEILDANNLDLADFLLPTVLLSLALLGPSCAFGPHILPGEARKECVEKKPQGQRTHEESRWELWMTSLKYGEMILFLRFLIVEVGFTGWNVNN</sequence>
<dbReference type="InterPro" id="IPR009003">
    <property type="entry name" value="Peptidase_S1_PA"/>
</dbReference>
<dbReference type="GO" id="GO:0006508">
    <property type="term" value="P:proteolysis"/>
    <property type="evidence" value="ECO:0007669"/>
    <property type="project" value="UniProtKB-KW"/>
</dbReference>
<dbReference type="PROSITE" id="PS00134">
    <property type="entry name" value="TRYPSIN_HIS"/>
    <property type="match status" value="1"/>
</dbReference>
<accession>A0A643CAJ5</accession>
<evidence type="ECO:0000256" key="5">
    <source>
        <dbReference type="RuleBase" id="RU363034"/>
    </source>
</evidence>
<dbReference type="InterPro" id="IPR018114">
    <property type="entry name" value="TRYPSIN_HIS"/>
</dbReference>
<dbReference type="FunFam" id="2.40.10.10:FF:000006">
    <property type="entry name" value="Serine proteinase stubble"/>
    <property type="match status" value="1"/>
</dbReference>